<dbReference type="PRINTS" id="PR00326">
    <property type="entry name" value="GTP1OBG"/>
</dbReference>
<dbReference type="PROSITE" id="PS51883">
    <property type="entry name" value="OBG"/>
    <property type="match status" value="1"/>
</dbReference>
<evidence type="ECO:0000256" key="1">
    <source>
        <dbReference type="ARBA" id="ARBA00007699"/>
    </source>
</evidence>
<sequence length="341" mass="37062">MVKQYHFFLLTTKRLVTSLNRVLSEKPVLPSDINAKRGGEVCVVLSFFIKARSFVDYVRVKCKAGDGGNGMVSFARFCNMPFGGPDGGDGGNGGHVIFQADVNTKDLSHISRIICANKGIQGMPKSRQGKSAEHLLIKVPPRTCFRYADTGKVAADLVAPGSMFLAARGGAGGHGNQFYLTNAVRKPLKAEFGGIGEEVSYDIEMSVMAVAGLVGFPNAGKSSILRAISRASPKIASYPFTTLSAHVGVVQYEDYVQIPVADIPGIIEGSHRNEGLGCDFLRHIMRCHYLFYILDCTLSDLKEQFEALKYELEMFKVGLSSKPSCIVVNKVDLLKKVRTAL</sequence>
<dbReference type="InterPro" id="IPR014100">
    <property type="entry name" value="GTP-bd_Obg/CgtA"/>
</dbReference>
<evidence type="ECO:0000256" key="3">
    <source>
        <dbReference type="ARBA" id="ARBA00022741"/>
    </source>
</evidence>
<dbReference type="FunFam" id="2.70.210.12:FF:000001">
    <property type="entry name" value="GTPase Obg"/>
    <property type="match status" value="1"/>
</dbReference>
<feature type="domain" description="OBG-type G" evidence="5">
    <location>
        <begin position="209"/>
        <end position="341"/>
    </location>
</feature>
<evidence type="ECO:0000313" key="9">
    <source>
        <dbReference type="WBParaSite" id="EVEC_0000801301-mRNA-1"/>
    </source>
</evidence>
<accession>A0A0N4VBU3</accession>
<dbReference type="InterPro" id="IPR036726">
    <property type="entry name" value="GTP1_OBG_dom_sf"/>
</dbReference>
<dbReference type="Gene3D" id="2.70.210.12">
    <property type="entry name" value="GTP1/OBG domain"/>
    <property type="match status" value="1"/>
</dbReference>
<evidence type="ECO:0000259" key="6">
    <source>
        <dbReference type="PROSITE" id="PS51883"/>
    </source>
</evidence>
<dbReference type="InterPro" id="IPR006169">
    <property type="entry name" value="GTP1_OBG_dom"/>
</dbReference>
<dbReference type="InterPro" id="IPR031167">
    <property type="entry name" value="G_OBG"/>
</dbReference>
<dbReference type="PANTHER" id="PTHR11702:SF31">
    <property type="entry name" value="MITOCHONDRIAL RIBOSOME-ASSOCIATED GTPASE 2"/>
    <property type="match status" value="1"/>
</dbReference>
<reference evidence="7 8" key="2">
    <citation type="submission" date="2018-10" db="EMBL/GenBank/DDBJ databases">
        <authorList>
            <consortium name="Pathogen Informatics"/>
        </authorList>
    </citation>
    <scope>NUCLEOTIDE SEQUENCE [LARGE SCALE GENOMIC DNA]</scope>
</reference>
<dbReference type="PIRSF" id="PIRSF002401">
    <property type="entry name" value="GTP_bd_Obg/CgtA"/>
    <property type="match status" value="1"/>
</dbReference>
<dbReference type="SUPFAM" id="SSF82051">
    <property type="entry name" value="Obg GTP-binding protein N-terminal domain"/>
    <property type="match status" value="1"/>
</dbReference>
<dbReference type="InterPro" id="IPR027417">
    <property type="entry name" value="P-loop_NTPase"/>
</dbReference>
<reference evidence="9" key="1">
    <citation type="submission" date="2017-02" db="UniProtKB">
        <authorList>
            <consortium name="WormBaseParasite"/>
        </authorList>
    </citation>
    <scope>IDENTIFICATION</scope>
</reference>
<dbReference type="NCBIfam" id="TIGR02729">
    <property type="entry name" value="Obg_CgtA"/>
    <property type="match status" value="1"/>
</dbReference>
<feature type="domain" description="Obg" evidence="6">
    <location>
        <begin position="52"/>
        <end position="208"/>
    </location>
</feature>
<dbReference type="GO" id="GO:0005739">
    <property type="term" value="C:mitochondrion"/>
    <property type="evidence" value="ECO:0007669"/>
    <property type="project" value="TreeGrafter"/>
</dbReference>
<dbReference type="SUPFAM" id="SSF52540">
    <property type="entry name" value="P-loop containing nucleoside triphosphate hydrolases"/>
    <property type="match status" value="1"/>
</dbReference>
<dbReference type="CDD" id="cd01898">
    <property type="entry name" value="Obg"/>
    <property type="match status" value="1"/>
</dbReference>
<dbReference type="PROSITE" id="PS51710">
    <property type="entry name" value="G_OBG"/>
    <property type="match status" value="1"/>
</dbReference>
<dbReference type="GO" id="GO:0005525">
    <property type="term" value="F:GTP binding"/>
    <property type="evidence" value="ECO:0007669"/>
    <property type="project" value="UniProtKB-KW"/>
</dbReference>
<evidence type="ECO:0000256" key="2">
    <source>
        <dbReference type="ARBA" id="ARBA00022517"/>
    </source>
</evidence>
<dbReference type="PANTHER" id="PTHR11702">
    <property type="entry name" value="DEVELOPMENTALLY REGULATED GTP-BINDING PROTEIN-RELATED"/>
    <property type="match status" value="1"/>
</dbReference>
<dbReference type="AlphaFoldDB" id="A0A0N4VBU3"/>
<dbReference type="EMBL" id="UXUI01008949">
    <property type="protein sequence ID" value="VDD92746.1"/>
    <property type="molecule type" value="Genomic_DNA"/>
</dbReference>
<dbReference type="NCBIfam" id="NF008956">
    <property type="entry name" value="PRK12299.1"/>
    <property type="match status" value="1"/>
</dbReference>
<dbReference type="Pfam" id="PF01018">
    <property type="entry name" value="GTP1_OBG"/>
    <property type="match status" value="1"/>
</dbReference>
<dbReference type="InterPro" id="IPR006073">
    <property type="entry name" value="GTP-bd"/>
</dbReference>
<name>A0A0N4VBU3_ENTVE</name>
<evidence type="ECO:0000313" key="8">
    <source>
        <dbReference type="Proteomes" id="UP000274131"/>
    </source>
</evidence>
<evidence type="ECO:0000259" key="5">
    <source>
        <dbReference type="PROSITE" id="PS51710"/>
    </source>
</evidence>
<keyword evidence="8" id="KW-1185">Reference proteome</keyword>
<comment type="similarity">
    <text evidence="1">Belongs to the TRAFAC class OBG-HflX-like GTPase superfamily. OBG GTPase family.</text>
</comment>
<dbReference type="OrthoDB" id="347018at2759"/>
<evidence type="ECO:0000256" key="4">
    <source>
        <dbReference type="ARBA" id="ARBA00023134"/>
    </source>
</evidence>
<gene>
    <name evidence="7" type="ORF">EVEC_LOCUS7497</name>
</gene>
<dbReference type="GO" id="GO:0003924">
    <property type="term" value="F:GTPase activity"/>
    <property type="evidence" value="ECO:0007669"/>
    <property type="project" value="InterPro"/>
</dbReference>
<dbReference type="Pfam" id="PF01926">
    <property type="entry name" value="MMR_HSR1"/>
    <property type="match status" value="1"/>
</dbReference>
<proteinExistence type="inferred from homology"/>
<protein>
    <submittedName>
        <fullName evidence="9">OBG-type G domain-containing protein</fullName>
    </submittedName>
</protein>
<dbReference type="Gene3D" id="3.40.50.300">
    <property type="entry name" value="P-loop containing nucleotide triphosphate hydrolases"/>
    <property type="match status" value="1"/>
</dbReference>
<keyword evidence="4" id="KW-0342">GTP-binding</keyword>
<dbReference type="GO" id="GO:0000287">
    <property type="term" value="F:magnesium ion binding"/>
    <property type="evidence" value="ECO:0007669"/>
    <property type="project" value="InterPro"/>
</dbReference>
<dbReference type="STRING" id="51028.A0A0N4VBU3"/>
<keyword evidence="2" id="KW-0690">Ribosome biogenesis</keyword>
<evidence type="ECO:0000313" key="7">
    <source>
        <dbReference type="EMBL" id="VDD92746.1"/>
    </source>
</evidence>
<organism evidence="9">
    <name type="scientific">Enterobius vermicularis</name>
    <name type="common">Human pinworm</name>
    <dbReference type="NCBI Taxonomy" id="51028"/>
    <lineage>
        <taxon>Eukaryota</taxon>
        <taxon>Metazoa</taxon>
        <taxon>Ecdysozoa</taxon>
        <taxon>Nematoda</taxon>
        <taxon>Chromadorea</taxon>
        <taxon>Rhabditida</taxon>
        <taxon>Spirurina</taxon>
        <taxon>Oxyuridomorpha</taxon>
        <taxon>Oxyuroidea</taxon>
        <taxon>Oxyuridae</taxon>
        <taxon>Enterobius</taxon>
    </lineage>
</organism>
<keyword evidence="3" id="KW-0547">Nucleotide-binding</keyword>
<dbReference type="GO" id="GO:0042254">
    <property type="term" value="P:ribosome biogenesis"/>
    <property type="evidence" value="ECO:0007669"/>
    <property type="project" value="UniProtKB-UniRule"/>
</dbReference>
<dbReference type="Proteomes" id="UP000274131">
    <property type="component" value="Unassembled WGS sequence"/>
</dbReference>
<dbReference type="WBParaSite" id="EVEC_0000801301-mRNA-1">
    <property type="protein sequence ID" value="EVEC_0000801301-mRNA-1"/>
    <property type="gene ID" value="EVEC_0000801301"/>
</dbReference>
<dbReference type="InterPro" id="IPR045086">
    <property type="entry name" value="OBG_GTPase"/>
</dbReference>